<proteinExistence type="predicted"/>
<evidence type="ECO:0000313" key="1">
    <source>
        <dbReference type="EMBL" id="JAQ01535.1"/>
    </source>
</evidence>
<gene>
    <name evidence="1" type="ORF">g.46297</name>
</gene>
<accession>A0A146L1A4</accession>
<reference evidence="1" key="1">
    <citation type="journal article" date="2016" name="Gigascience">
        <title>De novo construction of an expanded transcriptome assembly for the western tarnished plant bug, Lygus hesperus.</title>
        <authorList>
            <person name="Tassone E.E."/>
            <person name="Geib S.M."/>
            <person name="Hall B."/>
            <person name="Fabrick J.A."/>
            <person name="Brent C.S."/>
            <person name="Hull J.J."/>
        </authorList>
    </citation>
    <scope>NUCLEOTIDE SEQUENCE</scope>
</reference>
<organism evidence="1">
    <name type="scientific">Lygus hesperus</name>
    <name type="common">Western plant bug</name>
    <dbReference type="NCBI Taxonomy" id="30085"/>
    <lineage>
        <taxon>Eukaryota</taxon>
        <taxon>Metazoa</taxon>
        <taxon>Ecdysozoa</taxon>
        <taxon>Arthropoda</taxon>
        <taxon>Hexapoda</taxon>
        <taxon>Insecta</taxon>
        <taxon>Pterygota</taxon>
        <taxon>Neoptera</taxon>
        <taxon>Paraneoptera</taxon>
        <taxon>Hemiptera</taxon>
        <taxon>Heteroptera</taxon>
        <taxon>Panheteroptera</taxon>
        <taxon>Cimicomorpha</taxon>
        <taxon>Miridae</taxon>
        <taxon>Mirini</taxon>
        <taxon>Lygus</taxon>
    </lineage>
</organism>
<protein>
    <submittedName>
        <fullName evidence="1">Uncharacterized protein</fullName>
    </submittedName>
</protein>
<sequence length="117" mass="13317">MGSKGIPALSPMSPTDFATGHGLQHELCLPLQLILLHPSEFGDPTQRSPPIHRALFNHFTFLTLSRRVEGKLFLKSPHHQVFITIPHRERTANRTHVNNPRRTHSISIRCDQARTVF</sequence>
<dbReference type="EMBL" id="GDHC01017094">
    <property type="protein sequence ID" value="JAQ01535.1"/>
    <property type="molecule type" value="Transcribed_RNA"/>
</dbReference>
<name>A0A146L1A4_LYGHE</name>
<dbReference type="AlphaFoldDB" id="A0A146L1A4"/>